<organism evidence="2 3">
    <name type="scientific">Periplaneta americana</name>
    <name type="common">American cockroach</name>
    <name type="synonym">Blatta americana</name>
    <dbReference type="NCBI Taxonomy" id="6978"/>
    <lineage>
        <taxon>Eukaryota</taxon>
        <taxon>Metazoa</taxon>
        <taxon>Ecdysozoa</taxon>
        <taxon>Arthropoda</taxon>
        <taxon>Hexapoda</taxon>
        <taxon>Insecta</taxon>
        <taxon>Pterygota</taxon>
        <taxon>Neoptera</taxon>
        <taxon>Polyneoptera</taxon>
        <taxon>Dictyoptera</taxon>
        <taxon>Blattodea</taxon>
        <taxon>Blattoidea</taxon>
        <taxon>Blattidae</taxon>
        <taxon>Blattinae</taxon>
        <taxon>Periplaneta</taxon>
    </lineage>
</organism>
<reference evidence="2 3" key="1">
    <citation type="journal article" date="2022" name="Allergy">
        <title>Genome assembly and annotation of Periplaneta americana reveal a comprehensive cockroach allergen profile.</title>
        <authorList>
            <person name="Wang L."/>
            <person name="Xiong Q."/>
            <person name="Saelim N."/>
            <person name="Wang L."/>
            <person name="Nong W."/>
            <person name="Wan A.T."/>
            <person name="Shi M."/>
            <person name="Liu X."/>
            <person name="Cao Q."/>
            <person name="Hui J.H.L."/>
            <person name="Sookrung N."/>
            <person name="Leung T.F."/>
            <person name="Tungtrongchitr A."/>
            <person name="Tsui S.K.W."/>
        </authorList>
    </citation>
    <scope>NUCLEOTIDE SEQUENCE [LARGE SCALE GENOMIC DNA]</scope>
    <source>
        <strain evidence="2">PWHHKU_190912</strain>
    </source>
</reference>
<gene>
    <name evidence="2" type="ORF">ANN_06825</name>
</gene>
<protein>
    <recommendedName>
        <fullName evidence="4">Transposase</fullName>
    </recommendedName>
</protein>
<sequence length="98" mass="11084">MDTKAKVTALIEERGMSAASAGERYGLHPRTASRWLKQYQERGYLTRKPKSGRPRISNPEQDAALIAALKQPLSLLKSCVLVLTSQDRETQFFDVLRH</sequence>
<accession>A0ABQ8TFX5</accession>
<comment type="caution">
    <text evidence="2">The sequence shown here is derived from an EMBL/GenBank/DDBJ whole genome shotgun (WGS) entry which is preliminary data.</text>
</comment>
<proteinExistence type="predicted"/>
<name>A0ABQ8TFX5_PERAM</name>
<dbReference type="Gene3D" id="1.10.10.10">
    <property type="entry name" value="Winged helix-like DNA-binding domain superfamily/Winged helix DNA-binding domain"/>
    <property type="match status" value="1"/>
</dbReference>
<evidence type="ECO:0000313" key="3">
    <source>
        <dbReference type="Proteomes" id="UP001148838"/>
    </source>
</evidence>
<keyword evidence="3" id="KW-1185">Reference proteome</keyword>
<dbReference type="EMBL" id="JAJSOF020000011">
    <property type="protein sequence ID" value="KAJ4445026.1"/>
    <property type="molecule type" value="Genomic_DNA"/>
</dbReference>
<evidence type="ECO:0008006" key="4">
    <source>
        <dbReference type="Google" id="ProtNLM"/>
    </source>
</evidence>
<dbReference type="Proteomes" id="UP001148838">
    <property type="component" value="Unassembled WGS sequence"/>
</dbReference>
<evidence type="ECO:0000313" key="2">
    <source>
        <dbReference type="EMBL" id="KAJ4445026.1"/>
    </source>
</evidence>
<dbReference type="InterPro" id="IPR009057">
    <property type="entry name" value="Homeodomain-like_sf"/>
</dbReference>
<evidence type="ECO:0000256" key="1">
    <source>
        <dbReference type="ARBA" id="ARBA00004123"/>
    </source>
</evidence>
<dbReference type="InterPro" id="IPR036388">
    <property type="entry name" value="WH-like_DNA-bd_sf"/>
</dbReference>
<dbReference type="Pfam" id="PF13384">
    <property type="entry name" value="HTH_23"/>
    <property type="match status" value="1"/>
</dbReference>
<dbReference type="SUPFAM" id="SSF46689">
    <property type="entry name" value="Homeodomain-like"/>
    <property type="match status" value="1"/>
</dbReference>
<comment type="subcellular location">
    <subcellularLocation>
        <location evidence="1">Nucleus</location>
    </subcellularLocation>
</comment>